<protein>
    <recommendedName>
        <fullName evidence="2">Zinc-ribbon domain-containing protein</fullName>
    </recommendedName>
</protein>
<dbReference type="Pfam" id="PF12412">
    <property type="entry name" value="DUF3667"/>
    <property type="match status" value="1"/>
</dbReference>
<evidence type="ECO:0000256" key="1">
    <source>
        <dbReference type="SAM" id="Phobius"/>
    </source>
</evidence>
<feature type="transmembrane region" description="Helical" evidence="1">
    <location>
        <begin position="167"/>
        <end position="186"/>
    </location>
</feature>
<dbReference type="RefSeq" id="WP_151893599.1">
    <property type="nucleotide sequence ID" value="NZ_BKCF01000001.1"/>
</dbReference>
<feature type="transmembrane region" description="Helical" evidence="1">
    <location>
        <begin position="223"/>
        <end position="255"/>
    </location>
</feature>
<feature type="domain" description="Zinc-ribbon" evidence="2">
    <location>
        <begin position="2"/>
        <end position="24"/>
    </location>
</feature>
<dbReference type="EMBL" id="BKCF01000001">
    <property type="protein sequence ID" value="GEQ85696.1"/>
    <property type="molecule type" value="Genomic_DNA"/>
</dbReference>
<dbReference type="InterPro" id="IPR026870">
    <property type="entry name" value="Zinc_ribbon_dom"/>
</dbReference>
<feature type="transmembrane region" description="Helical" evidence="1">
    <location>
        <begin position="136"/>
        <end position="155"/>
    </location>
</feature>
<dbReference type="Proteomes" id="UP000326994">
    <property type="component" value="Unassembled WGS sequence"/>
</dbReference>
<gene>
    <name evidence="3" type="ORF">ULMS_12040</name>
</gene>
<evidence type="ECO:0000313" key="3">
    <source>
        <dbReference type="EMBL" id="GEQ85696.1"/>
    </source>
</evidence>
<dbReference type="InterPro" id="IPR022134">
    <property type="entry name" value="DUF3667"/>
</dbReference>
<feature type="transmembrane region" description="Helical" evidence="1">
    <location>
        <begin position="192"/>
        <end position="211"/>
    </location>
</feature>
<feature type="transmembrane region" description="Helical" evidence="1">
    <location>
        <begin position="80"/>
        <end position="101"/>
    </location>
</feature>
<evidence type="ECO:0000313" key="4">
    <source>
        <dbReference type="Proteomes" id="UP000326994"/>
    </source>
</evidence>
<proteinExistence type="predicted"/>
<name>A0A5J4FZR4_9FLAO</name>
<keyword evidence="1" id="KW-1133">Transmembrane helix</keyword>
<dbReference type="AlphaFoldDB" id="A0A5J4FZR4"/>
<dbReference type="OrthoDB" id="1143019at2"/>
<keyword evidence="1" id="KW-0812">Transmembrane</keyword>
<keyword evidence="4" id="KW-1185">Reference proteome</keyword>
<evidence type="ECO:0000259" key="2">
    <source>
        <dbReference type="Pfam" id="PF13240"/>
    </source>
</evidence>
<sequence>MKCKNCEKQLSENDKFCNECGAKVIEQRLTNGFFISEVKENFFSIDANRPLRTFVDLFKEPEAVVCGYINGVRKKYINPFGYFTIAITLTTFFYFVAQKFFPESIEAGMSMATSINEEQKASVNKFQSAIFEYQSLLYFAFIPFFAIITWLLFIVKRRYNFVEHLILNMYGYSQASIFVIIGYFITVSFESVFQYAMITSMLLQVIYYAYFLKRIFKLSFGQIVLKTLLFIPLGFVFYMIISVIVIVILLLIGVIELKDFLPPPKETKDAVSYIASSVINWTS</sequence>
<dbReference type="Pfam" id="PF13240">
    <property type="entry name" value="Zn_Ribbon_1"/>
    <property type="match status" value="1"/>
</dbReference>
<comment type="caution">
    <text evidence="3">The sequence shown here is derived from an EMBL/GenBank/DDBJ whole genome shotgun (WGS) entry which is preliminary data.</text>
</comment>
<organism evidence="3 4">
    <name type="scientific">Patiriisocius marinistellae</name>
    <dbReference type="NCBI Taxonomy" id="2494560"/>
    <lineage>
        <taxon>Bacteria</taxon>
        <taxon>Pseudomonadati</taxon>
        <taxon>Bacteroidota</taxon>
        <taxon>Flavobacteriia</taxon>
        <taxon>Flavobacteriales</taxon>
        <taxon>Flavobacteriaceae</taxon>
        <taxon>Patiriisocius</taxon>
    </lineage>
</organism>
<reference evidence="3 4" key="1">
    <citation type="submission" date="2019-08" db="EMBL/GenBank/DDBJ databases">
        <title>Ulvibacter marinistellae sp. nov., isolated from a starfish, Patiria pectinifera.</title>
        <authorList>
            <person name="Kawano K."/>
            <person name="Ushijima N."/>
            <person name="Kihara M."/>
            <person name="Itoh H."/>
        </authorList>
    </citation>
    <scope>NUCLEOTIDE SEQUENCE [LARGE SCALE GENOMIC DNA]</scope>
    <source>
        <strain evidence="3 4">KK4</strain>
    </source>
</reference>
<accession>A0A5J4FZR4</accession>
<keyword evidence="1" id="KW-0472">Membrane</keyword>